<dbReference type="Proteomes" id="UP000221165">
    <property type="component" value="Unassembled WGS sequence"/>
</dbReference>
<comment type="caution">
    <text evidence="1">The sequence shown here is derived from an EMBL/GenBank/DDBJ whole genome shotgun (WGS) entry which is preliminary data.</text>
</comment>
<dbReference type="GeneID" id="94432855"/>
<name>A0A2C6KJR9_9APIC</name>
<evidence type="ECO:0000313" key="1">
    <source>
        <dbReference type="EMBL" id="PHJ16654.1"/>
    </source>
</evidence>
<feature type="non-terminal residue" evidence="1">
    <location>
        <position position="68"/>
    </location>
</feature>
<gene>
    <name evidence="1" type="ORF">CSUI_009529</name>
</gene>
<sequence length="68" mass="7941">FLVEYYYVESQRPPITELILSLTRCWRHLGCPWLLEHSTRLLLTVHQPPGCDTLYYEYFAAGHASSTP</sequence>
<protein>
    <submittedName>
        <fullName evidence="1">Uncharacterized protein</fullName>
    </submittedName>
</protein>
<accession>A0A2C6KJR9</accession>
<proteinExistence type="predicted"/>
<dbReference type="AlphaFoldDB" id="A0A2C6KJR9"/>
<feature type="non-terminal residue" evidence="1">
    <location>
        <position position="1"/>
    </location>
</feature>
<dbReference type="EMBL" id="MIGC01005715">
    <property type="protein sequence ID" value="PHJ16654.1"/>
    <property type="molecule type" value="Genomic_DNA"/>
</dbReference>
<keyword evidence="2" id="KW-1185">Reference proteome</keyword>
<evidence type="ECO:0000313" key="2">
    <source>
        <dbReference type="Proteomes" id="UP000221165"/>
    </source>
</evidence>
<dbReference type="VEuPathDB" id="ToxoDB:CSUI_009529"/>
<reference evidence="1 2" key="1">
    <citation type="journal article" date="2017" name="Int. J. Parasitol.">
        <title>The genome of the protozoan parasite Cystoisospora suis and a reverse vaccinology approach to identify vaccine candidates.</title>
        <authorList>
            <person name="Palmieri N."/>
            <person name="Shrestha A."/>
            <person name="Ruttkowski B."/>
            <person name="Beck T."/>
            <person name="Vogl C."/>
            <person name="Tomley F."/>
            <person name="Blake D.P."/>
            <person name="Joachim A."/>
        </authorList>
    </citation>
    <scope>NUCLEOTIDE SEQUENCE [LARGE SCALE GENOMIC DNA]</scope>
    <source>
        <strain evidence="1 2">Wien I</strain>
    </source>
</reference>
<dbReference type="RefSeq" id="XP_067918380.1">
    <property type="nucleotide sequence ID" value="XM_068069644.1"/>
</dbReference>
<organism evidence="1 2">
    <name type="scientific">Cystoisospora suis</name>
    <dbReference type="NCBI Taxonomy" id="483139"/>
    <lineage>
        <taxon>Eukaryota</taxon>
        <taxon>Sar</taxon>
        <taxon>Alveolata</taxon>
        <taxon>Apicomplexa</taxon>
        <taxon>Conoidasida</taxon>
        <taxon>Coccidia</taxon>
        <taxon>Eucoccidiorida</taxon>
        <taxon>Eimeriorina</taxon>
        <taxon>Sarcocystidae</taxon>
        <taxon>Cystoisospora</taxon>
    </lineage>
</organism>